<feature type="compositionally biased region" description="Basic and acidic residues" evidence="1">
    <location>
        <begin position="1"/>
        <end position="13"/>
    </location>
</feature>
<feature type="transmembrane region" description="Helical" evidence="2">
    <location>
        <begin position="175"/>
        <end position="197"/>
    </location>
</feature>
<evidence type="ECO:0000313" key="4">
    <source>
        <dbReference type="EMBL" id="KAF2771315.1"/>
    </source>
</evidence>
<keyword evidence="2" id="KW-0472">Membrane</keyword>
<keyword evidence="2" id="KW-1133">Transmembrane helix</keyword>
<dbReference type="InterPro" id="IPR002656">
    <property type="entry name" value="Acyl_transf_3_dom"/>
</dbReference>
<keyword evidence="5" id="KW-1185">Reference proteome</keyword>
<evidence type="ECO:0000256" key="2">
    <source>
        <dbReference type="SAM" id="Phobius"/>
    </source>
</evidence>
<feature type="transmembrane region" description="Helical" evidence="2">
    <location>
        <begin position="273"/>
        <end position="297"/>
    </location>
</feature>
<dbReference type="PANTHER" id="PTHR23028:SF125">
    <property type="entry name" value="ACYLTRANSFERASE"/>
    <property type="match status" value="1"/>
</dbReference>
<dbReference type="Pfam" id="PF01757">
    <property type="entry name" value="Acyl_transf_3"/>
    <property type="match status" value="1"/>
</dbReference>
<protein>
    <recommendedName>
        <fullName evidence="3">Acyltransferase 3 domain-containing protein</fullName>
    </recommendedName>
</protein>
<dbReference type="AlphaFoldDB" id="A0A6G1LEM5"/>
<dbReference type="EMBL" id="ML995820">
    <property type="protein sequence ID" value="KAF2771315.1"/>
    <property type="molecule type" value="Genomic_DNA"/>
</dbReference>
<evidence type="ECO:0000313" key="5">
    <source>
        <dbReference type="Proteomes" id="UP000799436"/>
    </source>
</evidence>
<reference evidence="4" key="1">
    <citation type="journal article" date="2020" name="Stud. Mycol.">
        <title>101 Dothideomycetes genomes: a test case for predicting lifestyles and emergence of pathogens.</title>
        <authorList>
            <person name="Haridas S."/>
            <person name="Albert R."/>
            <person name="Binder M."/>
            <person name="Bloem J."/>
            <person name="Labutti K."/>
            <person name="Salamov A."/>
            <person name="Andreopoulos B."/>
            <person name="Baker S."/>
            <person name="Barry K."/>
            <person name="Bills G."/>
            <person name="Bluhm B."/>
            <person name="Cannon C."/>
            <person name="Castanera R."/>
            <person name="Culley D."/>
            <person name="Daum C."/>
            <person name="Ezra D."/>
            <person name="Gonzalez J."/>
            <person name="Henrissat B."/>
            <person name="Kuo A."/>
            <person name="Liang C."/>
            <person name="Lipzen A."/>
            <person name="Lutzoni F."/>
            <person name="Magnuson J."/>
            <person name="Mondo S."/>
            <person name="Nolan M."/>
            <person name="Ohm R."/>
            <person name="Pangilinan J."/>
            <person name="Park H.-J."/>
            <person name="Ramirez L."/>
            <person name="Alfaro M."/>
            <person name="Sun H."/>
            <person name="Tritt A."/>
            <person name="Yoshinaga Y."/>
            <person name="Zwiers L.-H."/>
            <person name="Turgeon B."/>
            <person name="Goodwin S."/>
            <person name="Spatafora J."/>
            <person name="Crous P."/>
            <person name="Grigoriev I."/>
        </authorList>
    </citation>
    <scope>NUCLEOTIDE SEQUENCE</scope>
    <source>
        <strain evidence="4">CBS 116005</strain>
    </source>
</reference>
<feature type="region of interest" description="Disordered" evidence="1">
    <location>
        <begin position="1"/>
        <end position="21"/>
    </location>
</feature>
<evidence type="ECO:0000259" key="3">
    <source>
        <dbReference type="Pfam" id="PF01757"/>
    </source>
</evidence>
<dbReference type="InterPro" id="IPR050879">
    <property type="entry name" value="Acyltransferase_3"/>
</dbReference>
<dbReference type="GO" id="GO:0016747">
    <property type="term" value="F:acyltransferase activity, transferring groups other than amino-acyl groups"/>
    <property type="evidence" value="ECO:0007669"/>
    <property type="project" value="InterPro"/>
</dbReference>
<dbReference type="OrthoDB" id="5819582at2759"/>
<gene>
    <name evidence="4" type="ORF">EJ03DRAFT_38809</name>
</gene>
<feature type="transmembrane region" description="Helical" evidence="2">
    <location>
        <begin position="38"/>
        <end position="59"/>
    </location>
</feature>
<feature type="transmembrane region" description="Helical" evidence="2">
    <location>
        <begin position="114"/>
        <end position="139"/>
    </location>
</feature>
<evidence type="ECO:0000256" key="1">
    <source>
        <dbReference type="SAM" id="MobiDB-lite"/>
    </source>
</evidence>
<name>A0A6G1LEM5_9PEZI</name>
<keyword evidence="2" id="KW-0812">Transmembrane</keyword>
<accession>A0A6G1LEM5</accession>
<sequence>MGREDELPERENSLENGHLNGDLAPKRSNALSDSAKGAAFGLGNLFWSVIFALRPSFLGKTSKRQGKLRKTAYLDGLRGFAAFMVYWLHHELWSHSETGAAANLQHGWGYNGEYYLAAFFGIRTFFTGGHYAVAIFFVLSGHVLSMKPLSLIHAGDLVGLGDNVGSALFRRWFRLYTPIIVTTFISIHMWHVFGIWMDFVPQSNYKGEIWNWYTEFKNFSFLLSTGGFPWSSYNPHTWSIPVEMKGSVSIYTSVLAFSRLTQNMRLVAEAGLIFYYMWIADGAHFALFTVGMMICDIELLCAEGKTPEILERLKPHKTWICTTLFVFSIFLGGCPSHSNEIETLRGSPGWYYLSFLAPQAVYDYKWFYLFWAAIFMVVSVPHLPWLKRFFEGRFCQYLGRISYMFYLCHGPVLWTLGDRIYAAVGWSREYQAMTIPGWVNRFPLPNWGPYAMEVNFYLPQLILLPATFWVAELGTTLIDDPSIRFAQWLYKLGLPRSA</sequence>
<feature type="transmembrane region" description="Helical" evidence="2">
    <location>
        <begin position="366"/>
        <end position="386"/>
    </location>
</feature>
<dbReference type="Proteomes" id="UP000799436">
    <property type="component" value="Unassembled WGS sequence"/>
</dbReference>
<feature type="domain" description="Acyltransferase 3" evidence="3">
    <location>
        <begin position="72"/>
        <end position="426"/>
    </location>
</feature>
<organism evidence="4 5">
    <name type="scientific">Teratosphaeria nubilosa</name>
    <dbReference type="NCBI Taxonomy" id="161662"/>
    <lineage>
        <taxon>Eukaryota</taxon>
        <taxon>Fungi</taxon>
        <taxon>Dikarya</taxon>
        <taxon>Ascomycota</taxon>
        <taxon>Pezizomycotina</taxon>
        <taxon>Dothideomycetes</taxon>
        <taxon>Dothideomycetidae</taxon>
        <taxon>Mycosphaerellales</taxon>
        <taxon>Teratosphaeriaceae</taxon>
        <taxon>Teratosphaeria</taxon>
    </lineage>
</organism>
<proteinExistence type="predicted"/>
<dbReference type="PANTHER" id="PTHR23028">
    <property type="entry name" value="ACETYLTRANSFERASE"/>
    <property type="match status" value="1"/>
</dbReference>